<keyword evidence="1" id="KW-0479">Metal-binding</keyword>
<dbReference type="AlphaFoldDB" id="A0A6P5FYG7"/>
<accession>A0A6P5FYG7</accession>
<evidence type="ECO:0000256" key="1">
    <source>
        <dbReference type="ARBA" id="ARBA00022723"/>
    </source>
</evidence>
<dbReference type="PANTHER" id="PTHR22814">
    <property type="entry name" value="COPPER TRANSPORT PROTEIN ATOX1-RELATED"/>
    <property type="match status" value="1"/>
</dbReference>
<dbReference type="RefSeq" id="XP_020098020.1">
    <property type="nucleotide sequence ID" value="XM_020242431.1"/>
</dbReference>
<dbReference type="InterPro" id="IPR006121">
    <property type="entry name" value="HMA_dom"/>
</dbReference>
<dbReference type="SUPFAM" id="SSF55008">
    <property type="entry name" value="HMA, heavy metal-associated domain"/>
    <property type="match status" value="1"/>
</dbReference>
<reference evidence="3" key="1">
    <citation type="journal article" date="2015" name="Nat. Genet.">
        <title>The pineapple genome and the evolution of CAM photosynthesis.</title>
        <authorList>
            <person name="Ming R."/>
            <person name="VanBuren R."/>
            <person name="Wai C.M."/>
            <person name="Tang H."/>
            <person name="Schatz M.C."/>
            <person name="Bowers J.E."/>
            <person name="Lyons E."/>
            <person name="Wang M.L."/>
            <person name="Chen J."/>
            <person name="Biggers E."/>
            <person name="Zhang J."/>
            <person name="Huang L."/>
            <person name="Zhang L."/>
            <person name="Miao W."/>
            <person name="Zhang J."/>
            <person name="Ye Z."/>
            <person name="Miao C."/>
            <person name="Lin Z."/>
            <person name="Wang H."/>
            <person name="Zhou H."/>
            <person name="Yim W.C."/>
            <person name="Priest H.D."/>
            <person name="Zheng C."/>
            <person name="Woodhouse M."/>
            <person name="Edger P.P."/>
            <person name="Guyot R."/>
            <person name="Guo H.B."/>
            <person name="Guo H."/>
            <person name="Zheng G."/>
            <person name="Singh R."/>
            <person name="Sharma A."/>
            <person name="Min X."/>
            <person name="Zheng Y."/>
            <person name="Lee H."/>
            <person name="Gurtowski J."/>
            <person name="Sedlazeck F.J."/>
            <person name="Harkess A."/>
            <person name="McKain M.R."/>
            <person name="Liao Z."/>
            <person name="Fang J."/>
            <person name="Liu J."/>
            <person name="Zhang X."/>
            <person name="Zhang Q."/>
            <person name="Hu W."/>
            <person name="Qin Y."/>
            <person name="Wang K."/>
            <person name="Chen L.Y."/>
            <person name="Shirley N."/>
            <person name="Lin Y.R."/>
            <person name="Liu L.Y."/>
            <person name="Hernandez A.G."/>
            <person name="Wright C.L."/>
            <person name="Bulone V."/>
            <person name="Tuskan G.A."/>
            <person name="Heath K."/>
            <person name="Zee F."/>
            <person name="Moore P.H."/>
            <person name="Sunkar R."/>
            <person name="Leebens-Mack J.H."/>
            <person name="Mockler T."/>
            <person name="Bennetzen J.L."/>
            <person name="Freeling M."/>
            <person name="Sankoff D."/>
            <person name="Paterson A.H."/>
            <person name="Zhu X."/>
            <person name="Yang X."/>
            <person name="Smith J.A."/>
            <person name="Cushman J.C."/>
            <person name="Paull R.E."/>
            <person name="Yu Q."/>
        </authorList>
    </citation>
    <scope>NUCLEOTIDE SEQUENCE [LARGE SCALE GENOMIC DNA]</scope>
    <source>
        <strain evidence="3">cv. F153</strain>
    </source>
</reference>
<organism evidence="3 4">
    <name type="scientific">Ananas comosus</name>
    <name type="common">Pineapple</name>
    <name type="synonym">Ananas ananas</name>
    <dbReference type="NCBI Taxonomy" id="4615"/>
    <lineage>
        <taxon>Eukaryota</taxon>
        <taxon>Viridiplantae</taxon>
        <taxon>Streptophyta</taxon>
        <taxon>Embryophyta</taxon>
        <taxon>Tracheophyta</taxon>
        <taxon>Spermatophyta</taxon>
        <taxon>Magnoliopsida</taxon>
        <taxon>Liliopsida</taxon>
        <taxon>Poales</taxon>
        <taxon>Bromeliaceae</taxon>
        <taxon>Bromelioideae</taxon>
        <taxon>Ananas</taxon>
    </lineage>
</organism>
<name>A0A6P5FYG7_ANACO</name>
<keyword evidence="3" id="KW-1185">Reference proteome</keyword>
<evidence type="ECO:0000259" key="2">
    <source>
        <dbReference type="PROSITE" id="PS50846"/>
    </source>
</evidence>
<evidence type="ECO:0000313" key="4">
    <source>
        <dbReference type="RefSeq" id="XP_020098020.1"/>
    </source>
</evidence>
<dbReference type="Proteomes" id="UP000515123">
    <property type="component" value="Linkage group 10"/>
</dbReference>
<dbReference type="PANTHER" id="PTHR22814:SF351">
    <property type="entry name" value="HEAVY METAL-ASSOCIATED ISOPRENYLATED PLANT PROTEIN 28"/>
    <property type="match status" value="1"/>
</dbReference>
<dbReference type="Pfam" id="PF00403">
    <property type="entry name" value="HMA"/>
    <property type="match status" value="1"/>
</dbReference>
<protein>
    <submittedName>
        <fullName evidence="4">Heavy metal-associated isoprenylated plant protein 29</fullName>
    </submittedName>
</protein>
<proteinExistence type="predicted"/>
<evidence type="ECO:0000313" key="3">
    <source>
        <dbReference type="Proteomes" id="UP000515123"/>
    </source>
</evidence>
<dbReference type="CDD" id="cd00371">
    <property type="entry name" value="HMA"/>
    <property type="match status" value="1"/>
</dbReference>
<gene>
    <name evidence="4" type="primary">LOC109716834</name>
</gene>
<dbReference type="GO" id="GO:0046872">
    <property type="term" value="F:metal ion binding"/>
    <property type="evidence" value="ECO:0007669"/>
    <property type="project" value="UniProtKB-KW"/>
</dbReference>
<sequence>MTIVEMHVNIDCPGCENKVRKALEKLEGVQNVDIDRNIQKVTVVGWADQKKVLDAARSTGRRAVLWPYPFNPEYHFYTQRYYHHHLPTQAYRIAFNTNSSSYNYHVHGYDDSNLYGYYQEPAYTHVVSDEARTMFSDDNPGSCAIM</sequence>
<reference evidence="4" key="2">
    <citation type="submission" date="2025-08" db="UniProtKB">
        <authorList>
            <consortium name="RefSeq"/>
        </authorList>
    </citation>
    <scope>IDENTIFICATION</scope>
    <source>
        <tissue evidence="4">Leaf</tissue>
    </source>
</reference>
<feature type="domain" description="HMA" evidence="2">
    <location>
        <begin position="1"/>
        <end position="64"/>
    </location>
</feature>
<dbReference type="GeneID" id="109716834"/>
<dbReference type="OrthoDB" id="689350at2759"/>
<dbReference type="InterPro" id="IPR036163">
    <property type="entry name" value="HMA_dom_sf"/>
</dbReference>
<dbReference type="Gene3D" id="3.30.70.100">
    <property type="match status" value="1"/>
</dbReference>
<dbReference type="PROSITE" id="PS50846">
    <property type="entry name" value="HMA_2"/>
    <property type="match status" value="1"/>
</dbReference>